<reference evidence="2 3" key="1">
    <citation type="submission" date="2019-04" db="EMBL/GenBank/DDBJ databases">
        <authorList>
            <person name="Van Vliet M D."/>
        </authorList>
    </citation>
    <scope>NUCLEOTIDE SEQUENCE [LARGE SCALE GENOMIC DNA]</scope>
    <source>
        <strain evidence="2 3">F1</strain>
    </source>
</reference>
<evidence type="ECO:0000313" key="2">
    <source>
        <dbReference type="EMBL" id="VGO15821.1"/>
    </source>
</evidence>
<proteinExistence type="predicted"/>
<dbReference type="RefSeq" id="WP_136081390.1">
    <property type="nucleotide sequence ID" value="NZ_CAAHFG010000003.1"/>
</dbReference>
<organism evidence="2 3">
    <name type="scientific">Pontiella desulfatans</name>
    <dbReference type="NCBI Taxonomy" id="2750659"/>
    <lineage>
        <taxon>Bacteria</taxon>
        <taxon>Pseudomonadati</taxon>
        <taxon>Kiritimatiellota</taxon>
        <taxon>Kiritimatiellia</taxon>
        <taxon>Kiritimatiellales</taxon>
        <taxon>Pontiellaceae</taxon>
        <taxon>Pontiella</taxon>
    </lineage>
</organism>
<feature type="chain" id="PRO_5025548644" description="DUF3352 domain-containing protein" evidence="1">
    <location>
        <begin position="18"/>
        <end position="548"/>
    </location>
</feature>
<keyword evidence="3" id="KW-1185">Reference proteome</keyword>
<gene>
    <name evidence="2" type="ORF">PDESU_04408</name>
</gene>
<keyword evidence="1" id="KW-0732">Signal</keyword>
<evidence type="ECO:0008006" key="4">
    <source>
        <dbReference type="Google" id="ProtNLM"/>
    </source>
</evidence>
<sequence length="548" mass="61067">MPSKTLSIFLLAALPLAALPMERTELLPPEAQTYVRVSNTTNFWSMLKKSSIGKLWQDQQFQDFMGNPDADTWQEFIFDGEKDAEDEVFLEQLKMLNGEIILAFDLNSEDPYIIAMMGKEEFEKSLVLDDQVRDVMKEPFDIVRSSFQDVEIVQHVEKPGTGNESFSWQAHVGSTFVMGHTREWVEQCIVRLRKDEVVEPSGNPVLNINLPLARMIEDSITEGQPGVSERAMFEALGLLDIENFSSTIELRNDRLVADNILRIGAMGKGLFTILDVQPSELPTVTFIPEDIASIEVGRFNLLGLWQEIPNVLASADPAMKPQFDMLLAMIQQQAGINLEQDLLAHLGKKFVSFATVEGEKSDSVVAVDLVDGAAFKKGLETALAAPAMQPYVSVGLEIDDFLDHTIYTLKESDPAEAMGISIAGDYLLYGTPGGLRQVIRSVTSDAAANQAFERTELVKGLREHVPPRAFAYSAIDWKKSMDVILEEIAQPGYVSMIRQRWAMSGSALPPPDFDKLPPADHIASYFNVSYQYVEASVHGLHQKIILKY</sequence>
<dbReference type="Proteomes" id="UP000366872">
    <property type="component" value="Unassembled WGS sequence"/>
</dbReference>
<evidence type="ECO:0000256" key="1">
    <source>
        <dbReference type="SAM" id="SignalP"/>
    </source>
</evidence>
<evidence type="ECO:0000313" key="3">
    <source>
        <dbReference type="Proteomes" id="UP000366872"/>
    </source>
</evidence>
<name>A0A6C2U8J1_PONDE</name>
<feature type="signal peptide" evidence="1">
    <location>
        <begin position="1"/>
        <end position="17"/>
    </location>
</feature>
<protein>
    <recommendedName>
        <fullName evidence="4">DUF3352 domain-containing protein</fullName>
    </recommendedName>
</protein>
<dbReference type="AlphaFoldDB" id="A0A6C2U8J1"/>
<dbReference type="EMBL" id="CAAHFG010000003">
    <property type="protein sequence ID" value="VGO15821.1"/>
    <property type="molecule type" value="Genomic_DNA"/>
</dbReference>
<accession>A0A6C2U8J1</accession>